<evidence type="ECO:0000313" key="5">
    <source>
        <dbReference type="Proteomes" id="UP001150062"/>
    </source>
</evidence>
<dbReference type="Gene3D" id="3.30.710.10">
    <property type="entry name" value="Potassium Channel Kv1.1, Chain A"/>
    <property type="match status" value="1"/>
</dbReference>
<dbReference type="SUPFAM" id="SSF50978">
    <property type="entry name" value="WD40 repeat-like"/>
    <property type="match status" value="1"/>
</dbReference>
<evidence type="ECO:0000259" key="3">
    <source>
        <dbReference type="PROSITE" id="PS50097"/>
    </source>
</evidence>
<proteinExistence type="predicted"/>
<dbReference type="SUPFAM" id="SSF54695">
    <property type="entry name" value="POZ domain"/>
    <property type="match status" value="1"/>
</dbReference>
<organism evidence="4 5">
    <name type="scientific">Anaeramoeba flamelloides</name>
    <dbReference type="NCBI Taxonomy" id="1746091"/>
    <lineage>
        <taxon>Eukaryota</taxon>
        <taxon>Metamonada</taxon>
        <taxon>Anaeramoebidae</taxon>
        <taxon>Anaeramoeba</taxon>
    </lineage>
</organism>
<dbReference type="PROSITE" id="PS50097">
    <property type="entry name" value="BTB"/>
    <property type="match status" value="1"/>
</dbReference>
<comment type="caution">
    <text evidence="4">The sequence shown here is derived from an EMBL/GenBank/DDBJ whole genome shotgun (WGS) entry which is preliminary data.</text>
</comment>
<dbReference type="EMBL" id="JAOAOG010000323">
    <property type="protein sequence ID" value="KAJ6229083.1"/>
    <property type="molecule type" value="Genomic_DNA"/>
</dbReference>
<reference evidence="4" key="1">
    <citation type="submission" date="2022-08" db="EMBL/GenBank/DDBJ databases">
        <title>Novel sulfate-reducing endosymbionts in the free-living metamonad Anaeramoeba.</title>
        <authorList>
            <person name="Jerlstrom-Hultqvist J."/>
            <person name="Cepicka I."/>
            <person name="Gallot-Lavallee L."/>
            <person name="Salas-Leiva D."/>
            <person name="Curtis B.A."/>
            <person name="Zahonova K."/>
            <person name="Pipaliya S."/>
            <person name="Dacks J."/>
            <person name="Roger A.J."/>
        </authorList>
    </citation>
    <scope>NUCLEOTIDE SEQUENCE</scope>
    <source>
        <strain evidence="4">Schooner1</strain>
    </source>
</reference>
<evidence type="ECO:0000313" key="4">
    <source>
        <dbReference type="EMBL" id="KAJ6229083.1"/>
    </source>
</evidence>
<keyword evidence="2" id="KW-0677">Repeat</keyword>
<dbReference type="InterPro" id="IPR015943">
    <property type="entry name" value="WD40/YVTN_repeat-like_dom_sf"/>
</dbReference>
<dbReference type="PANTHER" id="PTHR19848:SF8">
    <property type="entry name" value="F-BOX AND WD REPEAT DOMAIN CONTAINING 7"/>
    <property type="match status" value="1"/>
</dbReference>
<dbReference type="InterPro" id="IPR011333">
    <property type="entry name" value="SKP1/BTB/POZ_sf"/>
</dbReference>
<dbReference type="InterPro" id="IPR031815">
    <property type="entry name" value="DUF5074"/>
</dbReference>
<feature type="domain" description="BTB" evidence="3">
    <location>
        <begin position="412"/>
        <end position="491"/>
    </location>
</feature>
<evidence type="ECO:0000256" key="2">
    <source>
        <dbReference type="ARBA" id="ARBA00022737"/>
    </source>
</evidence>
<dbReference type="InterPro" id="IPR000210">
    <property type="entry name" value="BTB/POZ_dom"/>
</dbReference>
<dbReference type="InterPro" id="IPR001680">
    <property type="entry name" value="WD40_rpt"/>
</dbReference>
<protein>
    <submittedName>
        <fullName evidence="4">Phospholipase a-2-activating protein</fullName>
    </submittedName>
</protein>
<keyword evidence="1" id="KW-0853">WD repeat</keyword>
<dbReference type="Pfam" id="PF00651">
    <property type="entry name" value="BTB"/>
    <property type="match status" value="1"/>
</dbReference>
<keyword evidence="5" id="KW-1185">Reference proteome</keyword>
<dbReference type="InterPro" id="IPR036322">
    <property type="entry name" value="WD40_repeat_dom_sf"/>
</dbReference>
<dbReference type="CDD" id="cd18186">
    <property type="entry name" value="BTB_POZ_ZBTB_KLHL-like"/>
    <property type="match status" value="1"/>
</dbReference>
<gene>
    <name evidence="4" type="ORF">M0813_08000</name>
</gene>
<evidence type="ECO:0000256" key="1">
    <source>
        <dbReference type="ARBA" id="ARBA00022574"/>
    </source>
</evidence>
<sequence length="531" mass="61753">MNNQNIINKNKPKQLKVQNKNSDLHTSYIRCVFVDEENLYLSSFDNSFSKTPLNDINKRKSKKYQSHTKSLFEIRKRKGEDLLITCSSDEKIIATDPQSGKKVKEFVGFGGKVYQTVDYQNRIYGFGESKPKVIVCWNFETTKIIKTIQIQDSTMGGTLVEESGKIFAGTKSGMVLVIDAESNKIIKEFKAHDGSIMDMRNRDGIVYTSGGTKDPKIKSWDSTSYQQLKTYEGNEKGTVVFRIKWNYIISGGNTSTLKIFDLETTELLYTAELMSQCWGLDLNEKYIYAGSSSHLQWIKIENILETYSPSNNFLELLKNPKFSDFQIFDFPVHKFLISLRCSKEASEIKTILQNNFTKEETFKFLEWVYGKQFSFSSMMEIQKIFDKLEIHDLKTKTIQSDLIKAYSDEDSKDFSIIVKDQDDEDEDEDDDEFEEIKVHKFILFSKCGLFQDFFENIQQETNKVQDYSEKSIESIEHFIKYLYFNDLNLTADDDPQLICEELEDAVEYYQLDKDSNLPNCLKKIKHQFNLI</sequence>
<accession>A0ABQ8XBV3</accession>
<name>A0ABQ8XBV3_9EUKA</name>
<dbReference type="Gene3D" id="2.130.10.10">
    <property type="entry name" value="YVTN repeat-like/Quinoprotein amine dehydrogenase"/>
    <property type="match status" value="1"/>
</dbReference>
<dbReference type="Pfam" id="PF16819">
    <property type="entry name" value="DUF5074"/>
    <property type="match status" value="1"/>
</dbReference>
<dbReference type="Proteomes" id="UP001150062">
    <property type="component" value="Unassembled WGS sequence"/>
</dbReference>
<dbReference type="PANTHER" id="PTHR19848">
    <property type="entry name" value="WD40 REPEAT PROTEIN"/>
    <property type="match status" value="1"/>
</dbReference>
<dbReference type="SMART" id="SM00320">
    <property type="entry name" value="WD40"/>
    <property type="match status" value="3"/>
</dbReference>